<dbReference type="InterPro" id="IPR003346">
    <property type="entry name" value="Transposase_20"/>
</dbReference>
<sequence>MKLFVGIDVSSEQLEACFMNMEGDSLDTLLVKNNLAGAQYLRDRILSHADKLPATEIHVGLEATSVYSWHPAMYLHEDEALKARKTKVFTINPKLINKFREAYADLDKTDRLDAWIIADRLRFGRLTTTIVMQERYLALQRITRMRFHLVHNLTREKQYFLQNLFYKCNAFRSEVDSSVFGHAIMELLSEKYSLDEIASMEIAALADYLQEKGKNRFPDPEGVAACIQKAARASYRLSKVMEDSIDLVLGTSIQSIRSIQAQLKELDKAIEKMLDGLPGAKCLRSIPGIDLVYAAGILSEIGDIERFDDQAAVAKYAGLVWRKHQSGPFEAEETKRIRSGNRFLRYYLVEAANSVKNRDSEFGAFYRKKFKEVPKHQHKRALVLTARKLVRLVDALLRNDQLYTPKRKVMTAKD</sequence>
<dbReference type="AlphaFoldDB" id="A0A4Q9E0S6"/>
<evidence type="ECO:0000259" key="2">
    <source>
        <dbReference type="Pfam" id="PF02371"/>
    </source>
</evidence>
<dbReference type="GO" id="GO:0004803">
    <property type="term" value="F:transposase activity"/>
    <property type="evidence" value="ECO:0007669"/>
    <property type="project" value="InterPro"/>
</dbReference>
<organism evidence="3 4">
    <name type="scientific">Paenibacillus thalictri</name>
    <dbReference type="NCBI Taxonomy" id="2527873"/>
    <lineage>
        <taxon>Bacteria</taxon>
        <taxon>Bacillati</taxon>
        <taxon>Bacillota</taxon>
        <taxon>Bacilli</taxon>
        <taxon>Bacillales</taxon>
        <taxon>Paenibacillaceae</taxon>
        <taxon>Paenibacillus</taxon>
    </lineage>
</organism>
<accession>A0A4Q9E0S6</accession>
<dbReference type="NCBIfam" id="NF033542">
    <property type="entry name" value="transpos_IS110"/>
    <property type="match status" value="1"/>
</dbReference>
<dbReference type="InterPro" id="IPR002525">
    <property type="entry name" value="Transp_IS110-like_N"/>
</dbReference>
<keyword evidence="4" id="KW-1185">Reference proteome</keyword>
<protein>
    <submittedName>
        <fullName evidence="3">IS110 family transposase</fullName>
    </submittedName>
</protein>
<dbReference type="PANTHER" id="PTHR33055">
    <property type="entry name" value="TRANSPOSASE FOR INSERTION SEQUENCE ELEMENT IS1111A"/>
    <property type="match status" value="1"/>
</dbReference>
<comment type="caution">
    <text evidence="3">The sequence shown here is derived from an EMBL/GenBank/DDBJ whole genome shotgun (WGS) entry which is preliminary data.</text>
</comment>
<dbReference type="Pfam" id="PF01548">
    <property type="entry name" value="DEDD_Tnp_IS110"/>
    <property type="match status" value="1"/>
</dbReference>
<gene>
    <name evidence="3" type="ORF">EYB31_02345</name>
</gene>
<feature type="domain" description="Transposase IS116/IS110/IS902 C-terminal" evidence="2">
    <location>
        <begin position="281"/>
        <end position="367"/>
    </location>
</feature>
<dbReference type="Proteomes" id="UP000293142">
    <property type="component" value="Unassembled WGS sequence"/>
</dbReference>
<evidence type="ECO:0000313" key="4">
    <source>
        <dbReference type="Proteomes" id="UP000293142"/>
    </source>
</evidence>
<dbReference type="OrthoDB" id="9790935at2"/>
<evidence type="ECO:0000259" key="1">
    <source>
        <dbReference type="Pfam" id="PF01548"/>
    </source>
</evidence>
<dbReference type="EMBL" id="SIRE01000002">
    <property type="protein sequence ID" value="TBL81848.1"/>
    <property type="molecule type" value="Genomic_DNA"/>
</dbReference>
<dbReference type="PANTHER" id="PTHR33055:SF15">
    <property type="entry name" value="TRANSPOSASE-RELATED"/>
    <property type="match status" value="1"/>
</dbReference>
<dbReference type="GO" id="GO:0003677">
    <property type="term" value="F:DNA binding"/>
    <property type="evidence" value="ECO:0007669"/>
    <property type="project" value="InterPro"/>
</dbReference>
<feature type="domain" description="Transposase IS110-like N-terminal" evidence="1">
    <location>
        <begin position="5"/>
        <end position="164"/>
    </location>
</feature>
<evidence type="ECO:0000313" key="3">
    <source>
        <dbReference type="EMBL" id="TBL81848.1"/>
    </source>
</evidence>
<dbReference type="GO" id="GO:0006313">
    <property type="term" value="P:DNA transposition"/>
    <property type="evidence" value="ECO:0007669"/>
    <property type="project" value="InterPro"/>
</dbReference>
<proteinExistence type="predicted"/>
<dbReference type="Pfam" id="PF02371">
    <property type="entry name" value="Transposase_20"/>
    <property type="match status" value="1"/>
</dbReference>
<name>A0A4Q9E0S6_9BACL</name>
<dbReference type="InterPro" id="IPR047650">
    <property type="entry name" value="Transpos_IS110"/>
</dbReference>
<dbReference type="RefSeq" id="WP_131011633.1">
    <property type="nucleotide sequence ID" value="NZ_SIRE01000002.1"/>
</dbReference>
<reference evidence="3 4" key="1">
    <citation type="submission" date="2019-02" db="EMBL/GenBank/DDBJ databases">
        <title>Paenibacillus sp. nov., isolated from surface-sterilized tissue of Thalictrum simplex L.</title>
        <authorList>
            <person name="Tuo L."/>
        </authorList>
    </citation>
    <scope>NUCLEOTIDE SEQUENCE [LARGE SCALE GENOMIC DNA]</scope>
    <source>
        <strain evidence="3 4">N2SHLJ1</strain>
    </source>
</reference>